<name>A0A1B6DRR8_9HEMI</name>
<sequence length="104" mass="11717">DIYDYGHIDYVESTIAEFFNSYHGSEFEPFTFDEVGDFLKVLKLRKAPGQDGIGGKALLIVLIHCLVSIFNSALKLCHFPTCWKVAKVILIPKPAKSKLLPQNF</sequence>
<evidence type="ECO:0008006" key="3">
    <source>
        <dbReference type="Google" id="ProtNLM"/>
    </source>
</evidence>
<feature type="non-terminal residue" evidence="2">
    <location>
        <position position="1"/>
    </location>
</feature>
<feature type="transmembrane region" description="Helical" evidence="1">
    <location>
        <begin position="53"/>
        <end position="74"/>
    </location>
</feature>
<organism evidence="2">
    <name type="scientific">Clastoptera arizonana</name>
    <name type="common">Arizona spittle bug</name>
    <dbReference type="NCBI Taxonomy" id="38151"/>
    <lineage>
        <taxon>Eukaryota</taxon>
        <taxon>Metazoa</taxon>
        <taxon>Ecdysozoa</taxon>
        <taxon>Arthropoda</taxon>
        <taxon>Hexapoda</taxon>
        <taxon>Insecta</taxon>
        <taxon>Pterygota</taxon>
        <taxon>Neoptera</taxon>
        <taxon>Paraneoptera</taxon>
        <taxon>Hemiptera</taxon>
        <taxon>Auchenorrhyncha</taxon>
        <taxon>Cercopoidea</taxon>
        <taxon>Clastopteridae</taxon>
        <taxon>Clastoptera</taxon>
    </lineage>
</organism>
<keyword evidence="1" id="KW-1133">Transmembrane helix</keyword>
<evidence type="ECO:0000313" key="2">
    <source>
        <dbReference type="EMBL" id="JAS28388.1"/>
    </source>
</evidence>
<proteinExistence type="predicted"/>
<feature type="non-terminal residue" evidence="2">
    <location>
        <position position="104"/>
    </location>
</feature>
<accession>A0A1B6DRR8</accession>
<dbReference type="EMBL" id="GEDC01008910">
    <property type="protein sequence ID" value="JAS28388.1"/>
    <property type="molecule type" value="Transcribed_RNA"/>
</dbReference>
<dbReference type="AlphaFoldDB" id="A0A1B6DRR8"/>
<reference evidence="2" key="1">
    <citation type="submission" date="2015-12" db="EMBL/GenBank/DDBJ databases">
        <title>De novo transcriptome assembly of four potential Pierce s Disease insect vectors from Arizona vineyards.</title>
        <authorList>
            <person name="Tassone E.E."/>
        </authorList>
    </citation>
    <scope>NUCLEOTIDE SEQUENCE</scope>
</reference>
<protein>
    <recommendedName>
        <fullName evidence="3">Reverse transcriptase domain-containing protein</fullName>
    </recommendedName>
</protein>
<evidence type="ECO:0000256" key="1">
    <source>
        <dbReference type="SAM" id="Phobius"/>
    </source>
</evidence>
<keyword evidence="1" id="KW-0472">Membrane</keyword>
<keyword evidence="1" id="KW-0812">Transmembrane</keyword>
<gene>
    <name evidence="2" type="ORF">g.45182</name>
</gene>